<dbReference type="AlphaFoldDB" id="A0A6M3LFI5"/>
<accession>A0A6M3LFI5</accession>
<proteinExistence type="predicted"/>
<dbReference type="EMBL" id="MT143018">
    <property type="protein sequence ID" value="QJA91845.1"/>
    <property type="molecule type" value="Genomic_DNA"/>
</dbReference>
<evidence type="ECO:0008006" key="2">
    <source>
        <dbReference type="Google" id="ProtNLM"/>
    </source>
</evidence>
<protein>
    <recommendedName>
        <fullName evidence="2">Prohead protease</fullName>
    </recommendedName>
</protein>
<sequence length="196" mass="22032">MKDTTFNISLNFIEDNELAQAGIPEEYKNPLLTWVRFIFTDDQPNANKQGISQDEFPNLMKSMAFMPIKANFDSEFGLEGHSDARIIGVIKAGQQQGNSIVAVGALYADEHPDVVEFFKKEMAEGNSVDFSWEIRYKDSEDKDGVEWLKNITTKAVTAVQHPAYEGRTPLVSISAKDLIELIDGELKDRKVTEVVK</sequence>
<reference evidence="1" key="1">
    <citation type="submission" date="2020-03" db="EMBL/GenBank/DDBJ databases">
        <title>The deep terrestrial virosphere.</title>
        <authorList>
            <person name="Holmfeldt K."/>
            <person name="Nilsson E."/>
            <person name="Simone D."/>
            <person name="Lopez-Fernandez M."/>
            <person name="Wu X."/>
            <person name="de Brujin I."/>
            <person name="Lundin D."/>
            <person name="Andersson A."/>
            <person name="Bertilsson S."/>
            <person name="Dopson M."/>
        </authorList>
    </citation>
    <scope>NUCLEOTIDE SEQUENCE</scope>
    <source>
        <strain evidence="1">MM415B03242</strain>
    </source>
</reference>
<organism evidence="1">
    <name type="scientific">viral metagenome</name>
    <dbReference type="NCBI Taxonomy" id="1070528"/>
    <lineage>
        <taxon>unclassified sequences</taxon>
        <taxon>metagenomes</taxon>
        <taxon>organismal metagenomes</taxon>
    </lineage>
</organism>
<name>A0A6M3LFI5_9ZZZZ</name>
<evidence type="ECO:0000313" key="1">
    <source>
        <dbReference type="EMBL" id="QJA91845.1"/>
    </source>
</evidence>
<gene>
    <name evidence="1" type="ORF">MM415B03242_0007</name>
</gene>